<dbReference type="InterPro" id="IPR039421">
    <property type="entry name" value="Type_1_exporter"/>
</dbReference>
<evidence type="ECO:0000256" key="2">
    <source>
        <dbReference type="ARBA" id="ARBA00007577"/>
    </source>
</evidence>
<keyword evidence="5 8" id="KW-1133">Transmembrane helix</keyword>
<feature type="non-terminal residue" evidence="10">
    <location>
        <position position="1"/>
    </location>
</feature>
<dbReference type="Gene3D" id="1.20.1560.10">
    <property type="entry name" value="ABC transporter type 1, transmembrane domain"/>
    <property type="match status" value="1"/>
</dbReference>
<name>A0A8S3KEN7_9BILA</name>
<sequence length="121" mass="12645">GSAVSLYCISPSLATLASLVIPSIIAGGTVFGSVLRKLSRQAQAQLSTSTGIAYEAISNIRTTRAFGAETKEHEMFQNEVNKACELNIRLGIGIGVFQGLNNLVMNGIVLSTIALGGQFVS</sequence>
<feature type="domain" description="ABC transmembrane type-1" evidence="9">
    <location>
        <begin position="1"/>
        <end position="121"/>
    </location>
</feature>
<gene>
    <name evidence="10" type="ORF">SMN809_LOCUS86279</name>
</gene>
<dbReference type="PANTHER" id="PTHR43394:SF17">
    <property type="entry name" value="MITOCHONDRIAL POTASSIUM CHANNEL ATP-BINDING SUBUNIT"/>
    <property type="match status" value="1"/>
</dbReference>
<evidence type="ECO:0000313" key="11">
    <source>
        <dbReference type="Proteomes" id="UP000676336"/>
    </source>
</evidence>
<feature type="non-terminal residue" evidence="10">
    <location>
        <position position="121"/>
    </location>
</feature>
<dbReference type="AlphaFoldDB" id="A0A8S3KEN7"/>
<proteinExistence type="inferred from homology"/>
<evidence type="ECO:0000256" key="4">
    <source>
        <dbReference type="ARBA" id="ARBA00022692"/>
    </source>
</evidence>
<evidence type="ECO:0000256" key="5">
    <source>
        <dbReference type="ARBA" id="ARBA00022989"/>
    </source>
</evidence>
<keyword evidence="6" id="KW-0406">Ion transport</keyword>
<dbReference type="InterPro" id="IPR011527">
    <property type="entry name" value="ABC1_TM_dom"/>
</dbReference>
<dbReference type="PROSITE" id="PS50929">
    <property type="entry name" value="ABC_TM1F"/>
    <property type="match status" value="1"/>
</dbReference>
<dbReference type="GO" id="GO:0006811">
    <property type="term" value="P:monoatomic ion transport"/>
    <property type="evidence" value="ECO:0007669"/>
    <property type="project" value="UniProtKB-KW"/>
</dbReference>
<evidence type="ECO:0000256" key="7">
    <source>
        <dbReference type="ARBA" id="ARBA00023136"/>
    </source>
</evidence>
<organism evidence="10 11">
    <name type="scientific">Rotaria magnacalcarata</name>
    <dbReference type="NCBI Taxonomy" id="392030"/>
    <lineage>
        <taxon>Eukaryota</taxon>
        <taxon>Metazoa</taxon>
        <taxon>Spiralia</taxon>
        <taxon>Gnathifera</taxon>
        <taxon>Rotifera</taxon>
        <taxon>Eurotatoria</taxon>
        <taxon>Bdelloidea</taxon>
        <taxon>Philodinida</taxon>
        <taxon>Philodinidae</taxon>
        <taxon>Rotaria</taxon>
    </lineage>
</organism>
<dbReference type="EMBL" id="CAJOBI010369815">
    <property type="protein sequence ID" value="CAF5229359.1"/>
    <property type="molecule type" value="Genomic_DNA"/>
</dbReference>
<dbReference type="GO" id="GO:0090374">
    <property type="term" value="P:oligopeptide export from mitochondrion"/>
    <property type="evidence" value="ECO:0007669"/>
    <property type="project" value="TreeGrafter"/>
</dbReference>
<evidence type="ECO:0000313" key="10">
    <source>
        <dbReference type="EMBL" id="CAF5229359.1"/>
    </source>
</evidence>
<dbReference type="InterPro" id="IPR036640">
    <property type="entry name" value="ABC1_TM_sf"/>
</dbReference>
<comment type="subcellular location">
    <subcellularLocation>
        <location evidence="1">Membrane</location>
        <topology evidence="1">Multi-pass membrane protein</topology>
    </subcellularLocation>
</comment>
<accession>A0A8S3KEN7</accession>
<feature type="transmembrane region" description="Helical" evidence="8">
    <location>
        <begin position="12"/>
        <end position="35"/>
    </location>
</feature>
<dbReference type="GO" id="GO:0005524">
    <property type="term" value="F:ATP binding"/>
    <property type="evidence" value="ECO:0007669"/>
    <property type="project" value="InterPro"/>
</dbReference>
<dbReference type="Proteomes" id="UP000676336">
    <property type="component" value="Unassembled WGS sequence"/>
</dbReference>
<dbReference type="GO" id="GO:0005743">
    <property type="term" value="C:mitochondrial inner membrane"/>
    <property type="evidence" value="ECO:0007669"/>
    <property type="project" value="TreeGrafter"/>
</dbReference>
<reference evidence="10" key="1">
    <citation type="submission" date="2021-02" db="EMBL/GenBank/DDBJ databases">
        <authorList>
            <person name="Nowell W R."/>
        </authorList>
    </citation>
    <scope>NUCLEOTIDE SEQUENCE</scope>
</reference>
<comment type="similarity">
    <text evidence="2">Belongs to the ABC transporter superfamily. ABCB family. Multidrug resistance exporter (TC 3.A.1.201) subfamily.</text>
</comment>
<comment type="caution">
    <text evidence="10">The sequence shown here is derived from an EMBL/GenBank/DDBJ whole genome shotgun (WGS) entry which is preliminary data.</text>
</comment>
<keyword evidence="3" id="KW-0813">Transport</keyword>
<protein>
    <recommendedName>
        <fullName evidence="9">ABC transmembrane type-1 domain-containing protein</fullName>
    </recommendedName>
</protein>
<evidence type="ECO:0000256" key="1">
    <source>
        <dbReference type="ARBA" id="ARBA00004141"/>
    </source>
</evidence>
<evidence type="ECO:0000256" key="3">
    <source>
        <dbReference type="ARBA" id="ARBA00022448"/>
    </source>
</evidence>
<evidence type="ECO:0000256" key="6">
    <source>
        <dbReference type="ARBA" id="ARBA00023065"/>
    </source>
</evidence>
<dbReference type="SUPFAM" id="SSF90123">
    <property type="entry name" value="ABC transporter transmembrane region"/>
    <property type="match status" value="1"/>
</dbReference>
<dbReference type="PANTHER" id="PTHR43394">
    <property type="entry name" value="ATP-DEPENDENT PERMEASE MDL1, MITOCHONDRIAL"/>
    <property type="match status" value="1"/>
</dbReference>
<dbReference type="Pfam" id="PF00664">
    <property type="entry name" value="ABC_membrane"/>
    <property type="match status" value="1"/>
</dbReference>
<keyword evidence="4 8" id="KW-0812">Transmembrane</keyword>
<evidence type="ECO:0000259" key="9">
    <source>
        <dbReference type="PROSITE" id="PS50929"/>
    </source>
</evidence>
<dbReference type="GO" id="GO:0015421">
    <property type="term" value="F:ABC-type oligopeptide transporter activity"/>
    <property type="evidence" value="ECO:0007669"/>
    <property type="project" value="TreeGrafter"/>
</dbReference>
<evidence type="ECO:0000256" key="8">
    <source>
        <dbReference type="SAM" id="Phobius"/>
    </source>
</evidence>
<keyword evidence="7 8" id="KW-0472">Membrane</keyword>